<feature type="region of interest" description="Disordered" evidence="1">
    <location>
        <begin position="360"/>
        <end position="385"/>
    </location>
</feature>
<feature type="region of interest" description="Disordered" evidence="1">
    <location>
        <begin position="159"/>
        <end position="183"/>
    </location>
</feature>
<reference evidence="3" key="2">
    <citation type="journal article" date="2013" name="Nat. Commun.">
        <title>Genome of the Chinese tree shrew.</title>
        <authorList>
            <person name="Fan Y."/>
            <person name="Huang Z.Y."/>
            <person name="Cao C.C."/>
            <person name="Chen C.S."/>
            <person name="Chen Y.X."/>
            <person name="Fan D.D."/>
            <person name="He J."/>
            <person name="Hou H.L."/>
            <person name="Hu L."/>
            <person name="Hu X.T."/>
            <person name="Jiang X.T."/>
            <person name="Lai R."/>
            <person name="Lang Y.S."/>
            <person name="Liang B."/>
            <person name="Liao S.G."/>
            <person name="Mu D."/>
            <person name="Ma Y.Y."/>
            <person name="Niu Y.Y."/>
            <person name="Sun X.Q."/>
            <person name="Xia J.Q."/>
            <person name="Xiao J."/>
            <person name="Xiong Z.Q."/>
            <person name="Xu L."/>
            <person name="Yang L."/>
            <person name="Zhang Y."/>
            <person name="Zhao W."/>
            <person name="Zhao X.D."/>
            <person name="Zheng Y.T."/>
            <person name="Zhou J.M."/>
            <person name="Zhu Y.B."/>
            <person name="Zhang G.J."/>
            <person name="Wang J."/>
            <person name="Yao Y.G."/>
        </authorList>
    </citation>
    <scope>NUCLEOTIDE SEQUENCE [LARGE SCALE GENOMIC DNA]</scope>
</reference>
<gene>
    <name evidence="2" type="ORF">TREES_T100003882</name>
</gene>
<dbReference type="InParanoid" id="L9L405"/>
<evidence type="ECO:0000256" key="1">
    <source>
        <dbReference type="SAM" id="MobiDB-lite"/>
    </source>
</evidence>
<sequence>MVPHLMARSTRVMVGFCIYNKPPHPDSLTSPAPTPPTPPFALLSASWIPPVPRGCAAQRRQRRWGLVRILTREPLYGSQRAEEPSLRDHRAGAQLLTSPGNFAEAWELTQISVDTARLQGGETQGRSTHERSGAPGLSAVTLGVGGSVHTTAGPLVTFMQRPQDSGPQEDELPGARASPTSRHLSDFQLRYPCRPVMRQSGSTSGKDLNRSFWLKKTTHLGNEGPEPALREHRAPVSLPRPSHGRHQPCAPCRIRSSDPSVGSPRAPALPGPRPTLRAARSPVLTRALVLGTSEAGRGEGGPHLHSAGRGEALVPAATRWPRRCQEPGAGAARQQHMPERAALAANPRTLGVEVRNLSTGSVGLAGSGSRPPGPHDPQRSAGGMLKHPLPVRLEKGSSPEWTQMSSCACLDRWEPGLLPAGSGWNLAVRVGKPSVVCSAISDSTRQAPERGDQLQAELSVPHGA</sequence>
<name>L9L405_TUPCH</name>
<feature type="region of interest" description="Disordered" evidence="1">
    <location>
        <begin position="441"/>
        <end position="464"/>
    </location>
</feature>
<proteinExistence type="predicted"/>
<reference evidence="3" key="1">
    <citation type="submission" date="2012-07" db="EMBL/GenBank/DDBJ databases">
        <title>Genome of the Chinese tree shrew, a rising model animal genetically related to primates.</title>
        <authorList>
            <person name="Zhang G."/>
            <person name="Fan Y."/>
            <person name="Yao Y."/>
            <person name="Huang Z."/>
        </authorList>
    </citation>
    <scope>NUCLEOTIDE SEQUENCE [LARGE SCALE GENOMIC DNA]</scope>
</reference>
<dbReference type="EMBL" id="KB320579">
    <property type="protein sequence ID" value="ELW68122.1"/>
    <property type="molecule type" value="Genomic_DNA"/>
</dbReference>
<dbReference type="Proteomes" id="UP000011518">
    <property type="component" value="Unassembled WGS sequence"/>
</dbReference>
<protein>
    <submittedName>
        <fullName evidence="2">Uncharacterized protein</fullName>
    </submittedName>
</protein>
<dbReference type="AlphaFoldDB" id="L9L405"/>
<accession>L9L405</accession>
<keyword evidence="3" id="KW-1185">Reference proteome</keyword>
<evidence type="ECO:0000313" key="2">
    <source>
        <dbReference type="EMBL" id="ELW68122.1"/>
    </source>
</evidence>
<evidence type="ECO:0000313" key="3">
    <source>
        <dbReference type="Proteomes" id="UP000011518"/>
    </source>
</evidence>
<organism evidence="2 3">
    <name type="scientific">Tupaia chinensis</name>
    <name type="common">Chinese tree shrew</name>
    <name type="synonym">Tupaia belangeri chinensis</name>
    <dbReference type="NCBI Taxonomy" id="246437"/>
    <lineage>
        <taxon>Eukaryota</taxon>
        <taxon>Metazoa</taxon>
        <taxon>Chordata</taxon>
        <taxon>Craniata</taxon>
        <taxon>Vertebrata</taxon>
        <taxon>Euteleostomi</taxon>
        <taxon>Mammalia</taxon>
        <taxon>Eutheria</taxon>
        <taxon>Euarchontoglires</taxon>
        <taxon>Scandentia</taxon>
        <taxon>Tupaiidae</taxon>
        <taxon>Tupaia</taxon>
    </lineage>
</organism>
<feature type="region of interest" description="Disordered" evidence="1">
    <location>
        <begin position="254"/>
        <end position="280"/>
    </location>
</feature>